<dbReference type="Ensembl" id="ENSZLMT00000007548.1">
    <property type="protein sequence ID" value="ENSZLMP00000007340.1"/>
    <property type="gene ID" value="ENSZLMG00000005186.1"/>
</dbReference>
<evidence type="ECO:0000256" key="1">
    <source>
        <dbReference type="ARBA" id="ARBA00004479"/>
    </source>
</evidence>
<evidence type="ECO:0000256" key="8">
    <source>
        <dbReference type="ARBA" id="ARBA00023157"/>
    </source>
</evidence>
<dbReference type="Proteomes" id="UP000694401">
    <property type="component" value="Unassembled WGS sequence"/>
</dbReference>
<keyword evidence="7" id="KW-0472">Membrane</keyword>
<dbReference type="Gene3D" id="3.30.500.10">
    <property type="entry name" value="MHC class I-like antigen recognition-like"/>
    <property type="match status" value="1"/>
</dbReference>
<organism evidence="12 13">
    <name type="scientific">Zosterops lateralis melanops</name>
    <dbReference type="NCBI Taxonomy" id="1220523"/>
    <lineage>
        <taxon>Eukaryota</taxon>
        <taxon>Metazoa</taxon>
        <taxon>Chordata</taxon>
        <taxon>Craniata</taxon>
        <taxon>Vertebrata</taxon>
        <taxon>Euteleostomi</taxon>
        <taxon>Archelosauria</taxon>
        <taxon>Archosauria</taxon>
        <taxon>Dinosauria</taxon>
        <taxon>Saurischia</taxon>
        <taxon>Theropoda</taxon>
        <taxon>Coelurosauria</taxon>
        <taxon>Aves</taxon>
        <taxon>Neognathae</taxon>
        <taxon>Neoaves</taxon>
        <taxon>Telluraves</taxon>
        <taxon>Australaves</taxon>
        <taxon>Passeriformes</taxon>
        <taxon>Sylvioidea</taxon>
        <taxon>Zosteropidae</taxon>
        <taxon>Zosterops</taxon>
    </lineage>
</organism>
<evidence type="ECO:0000256" key="4">
    <source>
        <dbReference type="ARBA" id="ARBA00022729"/>
    </source>
</evidence>
<keyword evidence="9" id="KW-0325">Glycoprotein</keyword>
<name>A0A8D2P5Q1_ZOSLA</name>
<keyword evidence="8" id="KW-1015">Disulfide bond</keyword>
<dbReference type="SUPFAM" id="SSF54452">
    <property type="entry name" value="MHC antigen-recognition domain"/>
    <property type="match status" value="1"/>
</dbReference>
<keyword evidence="13" id="KW-1185">Reference proteome</keyword>
<dbReference type="Pfam" id="PF00129">
    <property type="entry name" value="MHC_I"/>
    <property type="match status" value="1"/>
</dbReference>
<evidence type="ECO:0000256" key="7">
    <source>
        <dbReference type="ARBA" id="ARBA00023136"/>
    </source>
</evidence>
<dbReference type="GO" id="GO:0002474">
    <property type="term" value="P:antigen processing and presentation of peptide antigen via MHC class I"/>
    <property type="evidence" value="ECO:0007669"/>
    <property type="project" value="UniProtKB-KW"/>
</dbReference>
<dbReference type="InterPro" id="IPR037055">
    <property type="entry name" value="MHC_I-like_Ag-recog_sf"/>
</dbReference>
<dbReference type="GO" id="GO:0005615">
    <property type="term" value="C:extracellular space"/>
    <property type="evidence" value="ECO:0007669"/>
    <property type="project" value="TreeGrafter"/>
</dbReference>
<keyword evidence="6" id="KW-1133">Transmembrane helix</keyword>
<dbReference type="FunFam" id="3.30.500.10:FF:000001">
    <property type="entry name" value="H-2 class I histocompatibility antigen, alpha chain"/>
    <property type="match status" value="1"/>
</dbReference>
<evidence type="ECO:0000256" key="3">
    <source>
        <dbReference type="ARBA" id="ARBA00022692"/>
    </source>
</evidence>
<dbReference type="InterPro" id="IPR011161">
    <property type="entry name" value="MHC_I-like_Ag-recog"/>
</dbReference>
<evidence type="ECO:0000256" key="10">
    <source>
        <dbReference type="RuleBase" id="RU004439"/>
    </source>
</evidence>
<comment type="similarity">
    <text evidence="10">Belongs to the MHC class I family.</text>
</comment>
<proteinExistence type="inferred from homology"/>
<evidence type="ECO:0000313" key="12">
    <source>
        <dbReference type="Ensembl" id="ENSZLMP00000007340.1"/>
    </source>
</evidence>
<evidence type="ECO:0000313" key="13">
    <source>
        <dbReference type="Proteomes" id="UP000694401"/>
    </source>
</evidence>
<dbReference type="InterPro" id="IPR050208">
    <property type="entry name" value="MHC_class-I_related"/>
</dbReference>
<protein>
    <recommendedName>
        <fullName evidence="11">MHC class I-like antigen recognition-like domain-containing protein</fullName>
    </recommendedName>
</protein>
<reference evidence="12" key="1">
    <citation type="submission" date="2025-08" db="UniProtKB">
        <authorList>
            <consortium name="Ensembl"/>
        </authorList>
    </citation>
    <scope>IDENTIFICATION</scope>
</reference>
<reference evidence="12" key="2">
    <citation type="submission" date="2025-09" db="UniProtKB">
        <authorList>
            <consortium name="Ensembl"/>
        </authorList>
    </citation>
    <scope>IDENTIFICATION</scope>
</reference>
<keyword evidence="2" id="KW-0490">MHC I</keyword>
<evidence type="ECO:0000256" key="6">
    <source>
        <dbReference type="ARBA" id="ARBA00022989"/>
    </source>
</evidence>
<dbReference type="GO" id="GO:0006955">
    <property type="term" value="P:immune response"/>
    <property type="evidence" value="ECO:0007669"/>
    <property type="project" value="TreeGrafter"/>
</dbReference>
<dbReference type="PRINTS" id="PR01638">
    <property type="entry name" value="MHCCLASSI"/>
</dbReference>
<keyword evidence="3" id="KW-0812">Transmembrane</keyword>
<sequence length="363" mass="41131">VPQYMEMGFVDGIPFVRYDSERGRVEPLTQWMKDGAEPGYWDRETQRAVGNQHVDARNLEILRDRYNQSGGLHTLLRLYGCELLSDGSVHGSYRDGYNGQDFISFDLGYGRFVAADGAAEITRRRWEQDGTVAEQKTNYLKHECPEWLQKYVGYRQKELERKGGWEFGIWDWRIGEHSNSCQNSMGRTHPHPIPMEFYGQISSPSHSSGTPWADLTPIPFPWNSMDAPHRYPIPDPLMSMCPEKRNTGRWDSRGGSGQDGQTGIREGLWIRAGVQSRIRWNWRVGSGLDSGAGSGGMDGGGLVWDGCSRIRAGFQTRIRWDGWSRTGAGGTGWDQVGFRGSSRSLWAPARSLLWDGDRDRMTL</sequence>
<evidence type="ECO:0000256" key="2">
    <source>
        <dbReference type="ARBA" id="ARBA00022451"/>
    </source>
</evidence>
<evidence type="ECO:0000256" key="5">
    <source>
        <dbReference type="ARBA" id="ARBA00022859"/>
    </source>
</evidence>
<dbReference type="PANTHER" id="PTHR16675">
    <property type="entry name" value="MHC CLASS I-RELATED"/>
    <property type="match status" value="1"/>
</dbReference>
<feature type="domain" description="MHC class I-like antigen recognition-like" evidence="11">
    <location>
        <begin position="2"/>
        <end position="159"/>
    </location>
</feature>
<accession>A0A8D2P5Q1</accession>
<dbReference type="GO" id="GO:0042612">
    <property type="term" value="C:MHC class I protein complex"/>
    <property type="evidence" value="ECO:0007669"/>
    <property type="project" value="UniProtKB-KW"/>
</dbReference>
<comment type="subcellular location">
    <subcellularLocation>
        <location evidence="1">Membrane</location>
        <topology evidence="1">Single-pass type I membrane protein</topology>
    </subcellularLocation>
</comment>
<evidence type="ECO:0000259" key="11">
    <source>
        <dbReference type="Pfam" id="PF00129"/>
    </source>
</evidence>
<keyword evidence="5" id="KW-0391">Immunity</keyword>
<dbReference type="PANTHER" id="PTHR16675:SF242">
    <property type="entry name" value="MAJOR HISTOCOMPATIBILITY COMPLEX CLASS I-RELATED GENE PROTEIN"/>
    <property type="match status" value="1"/>
</dbReference>
<evidence type="ECO:0000256" key="9">
    <source>
        <dbReference type="ARBA" id="ARBA00023180"/>
    </source>
</evidence>
<dbReference type="AlphaFoldDB" id="A0A8D2P5Q1"/>
<dbReference type="InterPro" id="IPR001039">
    <property type="entry name" value="MHC_I_a_a1/a2"/>
</dbReference>
<dbReference type="GO" id="GO:0009897">
    <property type="term" value="C:external side of plasma membrane"/>
    <property type="evidence" value="ECO:0007669"/>
    <property type="project" value="TreeGrafter"/>
</dbReference>
<dbReference type="InterPro" id="IPR011162">
    <property type="entry name" value="MHC_I/II-like_Ag-recog"/>
</dbReference>
<keyword evidence="4" id="KW-0732">Signal</keyword>